<dbReference type="HOGENOM" id="CLU_117054_0_0_6"/>
<dbReference type="AlphaFoldDB" id="F2G9V5"/>
<dbReference type="KEGG" id="amc:MADE_1019165"/>
<evidence type="ECO:0000313" key="2">
    <source>
        <dbReference type="Proteomes" id="UP000001870"/>
    </source>
</evidence>
<gene>
    <name evidence="1" type="ordered locus">MADE_1019165</name>
</gene>
<protein>
    <recommendedName>
        <fullName evidence="3">XRE family transcriptional regulator</fullName>
    </recommendedName>
</protein>
<dbReference type="Proteomes" id="UP000001870">
    <property type="component" value="Chromosome"/>
</dbReference>
<dbReference type="EMBL" id="CP001103">
    <property type="protein sequence ID" value="AEA99955.1"/>
    <property type="molecule type" value="Genomic_DNA"/>
</dbReference>
<reference evidence="1 2" key="1">
    <citation type="journal article" date="2008" name="ISME J.">
        <title>Comparative genomics of two ecotypes of the marine planktonic copiotroph Alteromonas macleodii suggests alternative lifestyles associated with different kinds of particulate organic matter.</title>
        <authorList>
            <person name="Ivars-Martinez E."/>
            <person name="Martin-Cuadrado A.B."/>
            <person name="D'Auria G."/>
            <person name="Mira A."/>
            <person name="Ferriera S."/>
            <person name="Johnson J."/>
            <person name="Friedman R."/>
            <person name="Rodriguez-Valera F."/>
        </authorList>
    </citation>
    <scope>NUCLEOTIDE SEQUENCE [LARGE SCALE GENOMIC DNA]</scope>
    <source>
        <strain evidence="2">DSM 17117 / CIP 110805 / LMG 28347 / Deep ecotype</strain>
    </source>
</reference>
<organism evidence="1 2">
    <name type="scientific">Alteromonas mediterranea (strain DSM 17117 / CIP 110805 / LMG 28347 / Deep ecotype)</name>
    <dbReference type="NCBI Taxonomy" id="1774373"/>
    <lineage>
        <taxon>Bacteria</taxon>
        <taxon>Pseudomonadati</taxon>
        <taxon>Pseudomonadota</taxon>
        <taxon>Gammaproteobacteria</taxon>
        <taxon>Alteromonadales</taxon>
        <taxon>Alteromonadaceae</taxon>
        <taxon>Alteromonas/Salinimonas group</taxon>
        <taxon>Alteromonas</taxon>
    </lineage>
</organism>
<evidence type="ECO:0008006" key="3">
    <source>
        <dbReference type="Google" id="ProtNLM"/>
    </source>
</evidence>
<proteinExistence type="predicted"/>
<keyword evidence="2" id="KW-1185">Reference proteome</keyword>
<reference evidence="1 2" key="2">
    <citation type="journal article" date="2015" name="Antonie Van Leeuwenhoek">
        <title>Ecophysiological diversity of a novel member of the genus Alteromonas, and description of Alteromonas mediterranea sp. nov.</title>
        <authorList>
            <person name="Ivanova E.P."/>
            <person name="Lopez-Perez M."/>
            <person name="Zabalos M."/>
            <person name="Nguyen S.H."/>
            <person name="Webb H.K."/>
            <person name="Ryan J."/>
            <person name="Lagutin K."/>
            <person name="Vyssotski M."/>
            <person name="Crawford R.J."/>
            <person name="Rodriguez-Valera F."/>
        </authorList>
    </citation>
    <scope>NUCLEOTIDE SEQUENCE [LARGE SCALE GENOMIC DNA]</scope>
    <source>
        <strain evidence="2">DSM 17117 / CIP 110805 / LMG 28347 / Deep ecotype</strain>
    </source>
</reference>
<sequence>MRSKKFMPTSNTVTPIFSRSLQALFRQHAYGEFIVTEFDCFKLVCISLYLISTVQPYAMKRGNTMKRSLFPTSVVTKAFTWAYQELGLNIKQASEILGISPSSLAQTTLLGFESGTTEYRKQLAFIRMYHLLISLSDGDSEQMKVWFRSYNVSFEMSPCDMCKQHDGIESVADQLRTLKQSSQDRESALTVVEFPYKERETRAGSTIH</sequence>
<accession>F2G9V5</accession>
<name>F2G9V5_ALTMD</name>
<evidence type="ECO:0000313" key="1">
    <source>
        <dbReference type="EMBL" id="AEA99955.1"/>
    </source>
</evidence>